<organism evidence="11 12">
    <name type="scientific">Streptomyces durmitorensis</name>
    <dbReference type="NCBI Taxonomy" id="319947"/>
    <lineage>
        <taxon>Bacteria</taxon>
        <taxon>Bacillati</taxon>
        <taxon>Actinomycetota</taxon>
        <taxon>Actinomycetes</taxon>
        <taxon>Kitasatosporales</taxon>
        <taxon>Streptomycetaceae</taxon>
        <taxon>Streptomyces</taxon>
    </lineage>
</organism>
<evidence type="ECO:0000256" key="1">
    <source>
        <dbReference type="ARBA" id="ARBA00004141"/>
    </source>
</evidence>
<comment type="caution">
    <text evidence="7">Lacks conserved residue(s) required for the propagation of feature annotation.</text>
</comment>
<evidence type="ECO:0000313" key="12">
    <source>
        <dbReference type="Proteomes" id="UP000829992"/>
    </source>
</evidence>
<dbReference type="EMBL" id="CP097289">
    <property type="protein sequence ID" value="UQT58722.1"/>
    <property type="molecule type" value="Genomic_DNA"/>
</dbReference>
<evidence type="ECO:0000256" key="8">
    <source>
        <dbReference type="SAM" id="MobiDB-lite"/>
    </source>
</evidence>
<proteinExistence type="predicted"/>
<evidence type="ECO:0000256" key="3">
    <source>
        <dbReference type="ARBA" id="ARBA00022679"/>
    </source>
</evidence>
<gene>
    <name evidence="11" type="ORF">M4V62_28685</name>
</gene>
<dbReference type="PANTHER" id="PTHR43867">
    <property type="entry name" value="CELLULOSE SYNTHASE CATALYTIC SUBUNIT A [UDP-FORMING]"/>
    <property type="match status" value="1"/>
</dbReference>
<dbReference type="SUPFAM" id="SSF52172">
    <property type="entry name" value="CheY-like"/>
    <property type="match status" value="1"/>
</dbReference>
<dbReference type="InterPro" id="IPR050321">
    <property type="entry name" value="Glycosyltr_2/OpgH_subfam"/>
</dbReference>
<dbReference type="Gene3D" id="3.90.550.10">
    <property type="entry name" value="Spore Coat Polysaccharide Biosynthesis Protein SpsA, Chain A"/>
    <property type="match status" value="1"/>
</dbReference>
<dbReference type="Pfam" id="PF13641">
    <property type="entry name" value="Glyco_tranf_2_3"/>
    <property type="match status" value="1"/>
</dbReference>
<evidence type="ECO:0000256" key="5">
    <source>
        <dbReference type="ARBA" id="ARBA00022989"/>
    </source>
</evidence>
<evidence type="ECO:0000313" key="11">
    <source>
        <dbReference type="EMBL" id="UQT58722.1"/>
    </source>
</evidence>
<dbReference type="RefSeq" id="WP_249590085.1">
    <property type="nucleotide sequence ID" value="NZ_BAAAQL010000011.1"/>
</dbReference>
<evidence type="ECO:0000256" key="6">
    <source>
        <dbReference type="ARBA" id="ARBA00023136"/>
    </source>
</evidence>
<dbReference type="Gene3D" id="3.30.70.270">
    <property type="match status" value="1"/>
</dbReference>
<feature type="compositionally biased region" description="Low complexity" evidence="8">
    <location>
        <begin position="8"/>
        <end position="24"/>
    </location>
</feature>
<dbReference type="InterPro" id="IPR029787">
    <property type="entry name" value="Nucleotide_cyclase"/>
</dbReference>
<dbReference type="InterPro" id="IPR011006">
    <property type="entry name" value="CheY-like_superfamily"/>
</dbReference>
<feature type="domain" description="Response regulatory" evidence="10">
    <location>
        <begin position="27"/>
        <end position="146"/>
    </location>
</feature>
<dbReference type="EC" id="2.4.-.-" evidence="11"/>
<keyword evidence="4 9" id="KW-0812">Transmembrane</keyword>
<reference evidence="11 12" key="1">
    <citation type="submission" date="2022-05" db="EMBL/GenBank/DDBJ databases">
        <authorList>
            <person name="Zhou X."/>
            <person name="Li K."/>
            <person name="Man Y."/>
        </authorList>
    </citation>
    <scope>NUCLEOTIDE SEQUENCE [LARGE SCALE GENOMIC DNA]</scope>
    <source>
        <strain evidence="11 12">MS405</strain>
    </source>
</reference>
<dbReference type="SMART" id="SM00448">
    <property type="entry name" value="REC"/>
    <property type="match status" value="1"/>
</dbReference>
<dbReference type="PROSITE" id="PS50110">
    <property type="entry name" value="RESPONSE_REGULATORY"/>
    <property type="match status" value="1"/>
</dbReference>
<dbReference type="Proteomes" id="UP000829992">
    <property type="component" value="Chromosome"/>
</dbReference>
<dbReference type="PANTHER" id="PTHR43867:SF2">
    <property type="entry name" value="CELLULOSE SYNTHASE CATALYTIC SUBUNIT A [UDP-FORMING]"/>
    <property type="match status" value="1"/>
</dbReference>
<dbReference type="InterPro" id="IPR043128">
    <property type="entry name" value="Rev_trsase/Diguanyl_cyclase"/>
</dbReference>
<keyword evidence="5 9" id="KW-1133">Transmembrane helix</keyword>
<dbReference type="InterPro" id="IPR001789">
    <property type="entry name" value="Sig_transdc_resp-reg_receiver"/>
</dbReference>
<dbReference type="CDD" id="cd06423">
    <property type="entry name" value="CESA_like"/>
    <property type="match status" value="1"/>
</dbReference>
<comment type="subcellular location">
    <subcellularLocation>
        <location evidence="1">Membrane</location>
        <topology evidence="1">Multi-pass membrane protein</topology>
    </subcellularLocation>
</comment>
<feature type="transmembrane region" description="Helical" evidence="9">
    <location>
        <begin position="338"/>
        <end position="364"/>
    </location>
</feature>
<dbReference type="SUPFAM" id="SSF55073">
    <property type="entry name" value="Nucleotide cyclase"/>
    <property type="match status" value="1"/>
</dbReference>
<protein>
    <submittedName>
        <fullName evidence="11">Glycosyltransferase</fullName>
        <ecNumber evidence="11">2.4.-.-</ecNumber>
    </submittedName>
</protein>
<evidence type="ECO:0000256" key="2">
    <source>
        <dbReference type="ARBA" id="ARBA00022676"/>
    </source>
</evidence>
<feature type="transmembrane region" description="Helical" evidence="9">
    <location>
        <begin position="376"/>
        <end position="398"/>
    </location>
</feature>
<evidence type="ECO:0000256" key="4">
    <source>
        <dbReference type="ARBA" id="ARBA00022692"/>
    </source>
</evidence>
<keyword evidence="3 11" id="KW-0808">Transferase</keyword>
<dbReference type="InterPro" id="IPR029044">
    <property type="entry name" value="Nucleotide-diphossugar_trans"/>
</dbReference>
<evidence type="ECO:0000259" key="10">
    <source>
        <dbReference type="PROSITE" id="PS50110"/>
    </source>
</evidence>
<sequence length="793" mass="87193">MSVTPVLTPHLSSTSPNPSSAPPTGGHILAVGSPGPSRELLTRTLRLTGYDVTHAVPGDVHRQVRQAPPDAIVALDDGPDGRGQGLDVIREVRADPAGQALPLLMVTAARTPAPATVADLLRHGADDCLPEACDPRELSARIAAKLHRVPVPVENLLRDPRTGLYSGPHFMDELDRELSRPSAARRGGVLAVVGVAEMAALETWLGPRVRREVAERLAGVAERLGGVCDRLGWDEAGQLLVLMPGVDEETATRSLREFAVSVAGTRFVVADENVRLTPAVGWTPLAEYADHTRAAEHARDAVSEAVRHRDLRPVRYEPWMRTSAPHGHRRARAGLRALLTWTARLLSPVLPLVLGVGVPFVLYQQAYELGWDAAGFAYWVVVAGLVLSALLIMLECLFSLDATPRPERPGQPYPSASAVIAAYLPNEAATIVDTVESFLRLDYPGDLEIVLAYNTPHPLPVEDTLRDMAVRDPRLVLLPVAGSTSKAQNINAAVTRVHGEFVGIFDADHHPAPNAFRHAWDWLSNGYDVVQGHCVIRNGDSSWVARTVGVEFETIYAVSHPGRTRMYGFGVFGGSNGFWRTDLLARTRMHGSMLTEDIDSTLRALNEGARFAMDRTLISRELAPTLLRPLWNQRSRWAQGWLQVSLRHLWGALRSPVYSRRQKAGLFALLGWREVQPWLTLQILPILVHAAWRAGGADRLDWAVPVCLTAAAFTMSAGVVQAAFAWRLAVPELRRRKAWFWRYLFVSTFFYSHFKNMVARQAHLKEALGDRQWRVTPRAATEPGVVADPAVRA</sequence>
<evidence type="ECO:0000256" key="7">
    <source>
        <dbReference type="PROSITE-ProRule" id="PRU00169"/>
    </source>
</evidence>
<feature type="region of interest" description="Disordered" evidence="8">
    <location>
        <begin position="1"/>
        <end position="35"/>
    </location>
</feature>
<name>A0ABY4Q0K6_9ACTN</name>
<accession>A0ABY4Q0K6</accession>
<dbReference type="GO" id="GO:0016757">
    <property type="term" value="F:glycosyltransferase activity"/>
    <property type="evidence" value="ECO:0007669"/>
    <property type="project" value="UniProtKB-KW"/>
</dbReference>
<evidence type="ECO:0000256" key="9">
    <source>
        <dbReference type="SAM" id="Phobius"/>
    </source>
</evidence>
<dbReference type="Gene3D" id="3.40.50.2300">
    <property type="match status" value="1"/>
</dbReference>
<keyword evidence="2 11" id="KW-0328">Glycosyltransferase</keyword>
<keyword evidence="6 9" id="KW-0472">Membrane</keyword>
<keyword evidence="12" id="KW-1185">Reference proteome</keyword>
<dbReference type="SUPFAM" id="SSF53448">
    <property type="entry name" value="Nucleotide-diphospho-sugar transferases"/>
    <property type="match status" value="1"/>
</dbReference>